<keyword evidence="3" id="KW-1185">Reference proteome</keyword>
<dbReference type="EMBL" id="KZ517194">
    <property type="protein sequence ID" value="PKU29400.1"/>
    <property type="molecule type" value="Genomic_DNA"/>
</dbReference>
<evidence type="ECO:0000313" key="2">
    <source>
        <dbReference type="EMBL" id="PKU29400.1"/>
    </source>
</evidence>
<protein>
    <recommendedName>
        <fullName evidence="4">Rna-directed dna polymerase from mobile element jockey-like</fullName>
    </recommendedName>
</protein>
<reference evidence="3" key="2">
    <citation type="submission" date="2017-12" db="EMBL/GenBank/DDBJ databases">
        <title>Genome sequence of the Bar-tailed Godwit (Limosa lapponica baueri).</title>
        <authorList>
            <person name="Lima N.C.B."/>
            <person name="Parody-Merino A.M."/>
            <person name="Battley P.F."/>
            <person name="Fidler A.E."/>
            <person name="Prosdocimi F."/>
        </authorList>
    </citation>
    <scope>NUCLEOTIDE SEQUENCE [LARGE SCALE GENOMIC DNA]</scope>
</reference>
<evidence type="ECO:0008006" key="4">
    <source>
        <dbReference type="Google" id="ProtNLM"/>
    </source>
</evidence>
<gene>
    <name evidence="2" type="ORF">llap_20296</name>
</gene>
<evidence type="ECO:0000313" key="3">
    <source>
        <dbReference type="Proteomes" id="UP000233556"/>
    </source>
</evidence>
<evidence type="ECO:0000256" key="1">
    <source>
        <dbReference type="SAM" id="MobiDB-lite"/>
    </source>
</evidence>
<dbReference type="PANTHER" id="PTHR33395:SF22">
    <property type="entry name" value="REVERSE TRANSCRIPTASE DOMAIN-CONTAINING PROTEIN"/>
    <property type="match status" value="1"/>
</dbReference>
<dbReference type="GO" id="GO:0061343">
    <property type="term" value="P:cell adhesion involved in heart morphogenesis"/>
    <property type="evidence" value="ECO:0007669"/>
    <property type="project" value="TreeGrafter"/>
</dbReference>
<dbReference type="AlphaFoldDB" id="A0A2I0T6J3"/>
<accession>A0A2I0T6J3</accession>
<sequence length="172" mass="19430">MKRQTKYSISRGKHSTKDEEKDEVLNAVFASVFNTKISCPPGTQASELVDRAEAQNEAPIIQGEMVSNLLHHLDTHKSMGPGGIHPRVLRELAEVLTKPLSIIYQQSRITGGVPVDWRLANTMPVYKRGRKEDLENYRPVGLISVPGKVMEQTILSAIKWHIQDNWVIRQHT</sequence>
<name>A0A2I0T6J3_LIMLA</name>
<dbReference type="OrthoDB" id="416454at2759"/>
<dbReference type="Proteomes" id="UP000233556">
    <property type="component" value="Unassembled WGS sequence"/>
</dbReference>
<dbReference type="GO" id="GO:0031012">
    <property type="term" value="C:extracellular matrix"/>
    <property type="evidence" value="ECO:0007669"/>
    <property type="project" value="TreeGrafter"/>
</dbReference>
<reference evidence="3" key="1">
    <citation type="submission" date="2017-11" db="EMBL/GenBank/DDBJ databases">
        <authorList>
            <person name="Lima N.C."/>
            <person name="Parody-Merino A.M."/>
            <person name="Battley P.F."/>
            <person name="Fidler A.E."/>
            <person name="Prosdocimi F."/>
        </authorList>
    </citation>
    <scope>NUCLEOTIDE SEQUENCE [LARGE SCALE GENOMIC DNA]</scope>
</reference>
<proteinExistence type="predicted"/>
<feature type="region of interest" description="Disordered" evidence="1">
    <location>
        <begin position="1"/>
        <end position="20"/>
    </location>
</feature>
<organism evidence="2 3">
    <name type="scientific">Limosa lapponica baueri</name>
    <dbReference type="NCBI Taxonomy" id="1758121"/>
    <lineage>
        <taxon>Eukaryota</taxon>
        <taxon>Metazoa</taxon>
        <taxon>Chordata</taxon>
        <taxon>Craniata</taxon>
        <taxon>Vertebrata</taxon>
        <taxon>Euteleostomi</taxon>
        <taxon>Archelosauria</taxon>
        <taxon>Archosauria</taxon>
        <taxon>Dinosauria</taxon>
        <taxon>Saurischia</taxon>
        <taxon>Theropoda</taxon>
        <taxon>Coelurosauria</taxon>
        <taxon>Aves</taxon>
        <taxon>Neognathae</taxon>
        <taxon>Neoaves</taxon>
        <taxon>Charadriiformes</taxon>
        <taxon>Scolopacidae</taxon>
        <taxon>Limosa</taxon>
    </lineage>
</organism>
<dbReference type="PANTHER" id="PTHR33395">
    <property type="entry name" value="TRANSCRIPTASE, PUTATIVE-RELATED-RELATED"/>
    <property type="match status" value="1"/>
</dbReference>
<dbReference type="GO" id="GO:0007508">
    <property type="term" value="P:larval heart development"/>
    <property type="evidence" value="ECO:0007669"/>
    <property type="project" value="TreeGrafter"/>
</dbReference>